<dbReference type="PROSITE" id="PS50097">
    <property type="entry name" value="BTB"/>
    <property type="match status" value="1"/>
</dbReference>
<evidence type="ECO:0000313" key="4">
    <source>
        <dbReference type="EMBL" id="GES85019.1"/>
    </source>
</evidence>
<accession>A0A2Z6QI21</accession>
<keyword evidence="5" id="KW-1185">Reference proteome</keyword>
<dbReference type="Gene3D" id="3.30.710.10">
    <property type="entry name" value="Potassium Channel Kv1.1, Chain A"/>
    <property type="match status" value="1"/>
</dbReference>
<dbReference type="EMBL" id="BEXD01000221">
    <property type="protein sequence ID" value="GBB85429.1"/>
    <property type="molecule type" value="Genomic_DNA"/>
</dbReference>
<dbReference type="PANTHER" id="PTHR24410:SF23">
    <property type="entry name" value="BTB DOMAIN-CONTAINING PROTEIN-RELATED"/>
    <property type="match status" value="1"/>
</dbReference>
<dbReference type="OrthoDB" id="10249567at2759"/>
<evidence type="ECO:0000259" key="1">
    <source>
        <dbReference type="PROSITE" id="PS50097"/>
    </source>
</evidence>
<dbReference type="InterPro" id="IPR011333">
    <property type="entry name" value="SKP1/BTB/POZ_sf"/>
</dbReference>
<dbReference type="SMART" id="SM00225">
    <property type="entry name" value="BTB"/>
    <property type="match status" value="1"/>
</dbReference>
<dbReference type="PROSITE" id="PS51886">
    <property type="entry name" value="TLDC"/>
    <property type="match status" value="1"/>
</dbReference>
<dbReference type="Proteomes" id="UP000247702">
    <property type="component" value="Unassembled WGS sequence"/>
</dbReference>
<evidence type="ECO:0000313" key="5">
    <source>
        <dbReference type="Proteomes" id="UP000247702"/>
    </source>
</evidence>
<gene>
    <name evidence="4" type="ORF">RCL2_001210800</name>
    <name evidence="3" type="ORF">RclHR1_11970005</name>
</gene>
<dbReference type="Pfam" id="PF07534">
    <property type="entry name" value="TLD"/>
    <property type="match status" value="1"/>
</dbReference>
<dbReference type="Proteomes" id="UP000615446">
    <property type="component" value="Unassembled WGS sequence"/>
</dbReference>
<dbReference type="PANTHER" id="PTHR24410">
    <property type="entry name" value="HL07962P-RELATED"/>
    <property type="match status" value="1"/>
</dbReference>
<protein>
    <recommendedName>
        <fullName evidence="6">BTB domain-containing protein</fullName>
    </recommendedName>
</protein>
<dbReference type="InterPro" id="IPR006571">
    <property type="entry name" value="TLDc_dom"/>
</dbReference>
<dbReference type="EMBL" id="BLAL01000087">
    <property type="protein sequence ID" value="GES85019.1"/>
    <property type="molecule type" value="Genomic_DNA"/>
</dbReference>
<evidence type="ECO:0000313" key="3">
    <source>
        <dbReference type="EMBL" id="GBB85429.1"/>
    </source>
</evidence>
<reference evidence="4" key="2">
    <citation type="submission" date="2019-10" db="EMBL/GenBank/DDBJ databases">
        <title>Conservation and host-specific expression of non-tandemly repeated heterogenous ribosome RNA gene in arbuscular mycorrhizal fungi.</title>
        <authorList>
            <person name="Maeda T."/>
            <person name="Kobayashi Y."/>
            <person name="Nakagawa T."/>
            <person name="Ezawa T."/>
            <person name="Yamaguchi K."/>
            <person name="Bino T."/>
            <person name="Nishimoto Y."/>
            <person name="Shigenobu S."/>
            <person name="Kawaguchi M."/>
        </authorList>
    </citation>
    <scope>NUCLEOTIDE SEQUENCE</scope>
    <source>
        <strain evidence="4">HR1</strain>
    </source>
</reference>
<evidence type="ECO:0000259" key="2">
    <source>
        <dbReference type="PROSITE" id="PS51886"/>
    </source>
</evidence>
<dbReference type="CDD" id="cd18186">
    <property type="entry name" value="BTB_POZ_ZBTB_KLHL-like"/>
    <property type="match status" value="1"/>
</dbReference>
<dbReference type="AlphaFoldDB" id="A0A2Z6QI21"/>
<proteinExistence type="predicted"/>
<dbReference type="InterPro" id="IPR000210">
    <property type="entry name" value="BTB/POZ_dom"/>
</dbReference>
<comment type="caution">
    <text evidence="3">The sequence shown here is derived from an EMBL/GenBank/DDBJ whole genome shotgun (WGS) entry which is preliminary data.</text>
</comment>
<evidence type="ECO:0008006" key="6">
    <source>
        <dbReference type="Google" id="ProtNLM"/>
    </source>
</evidence>
<dbReference type="SUPFAM" id="SSF54695">
    <property type="entry name" value="POZ domain"/>
    <property type="match status" value="1"/>
</dbReference>
<dbReference type="InterPro" id="IPR051481">
    <property type="entry name" value="BTB-POZ/Galectin-3-binding"/>
</dbReference>
<reference evidence="3 5" key="1">
    <citation type="submission" date="2017-11" db="EMBL/GenBank/DDBJ databases">
        <title>The genome of Rhizophagus clarus HR1 reveals common genetic basis of auxotrophy among arbuscular mycorrhizal fungi.</title>
        <authorList>
            <person name="Kobayashi Y."/>
        </authorList>
    </citation>
    <scope>NUCLEOTIDE SEQUENCE [LARGE SCALE GENOMIC DNA]</scope>
    <source>
        <strain evidence="3 5">HR1</strain>
    </source>
</reference>
<name>A0A2Z6QI21_9GLOM</name>
<feature type="domain" description="TLDc" evidence="2">
    <location>
        <begin position="296"/>
        <end position="461"/>
    </location>
</feature>
<organism evidence="3 5">
    <name type="scientific">Rhizophagus clarus</name>
    <dbReference type="NCBI Taxonomy" id="94130"/>
    <lineage>
        <taxon>Eukaryota</taxon>
        <taxon>Fungi</taxon>
        <taxon>Fungi incertae sedis</taxon>
        <taxon>Mucoromycota</taxon>
        <taxon>Glomeromycotina</taxon>
        <taxon>Glomeromycetes</taxon>
        <taxon>Glomerales</taxon>
        <taxon>Glomeraceae</taxon>
        <taxon>Rhizophagus</taxon>
    </lineage>
</organism>
<dbReference type="Gene3D" id="1.25.40.420">
    <property type="match status" value="1"/>
</dbReference>
<sequence length="461" mass="54059">MPFECPQDVANDYERILNSNEEEYDVFIYAGNDNRKIYAHSFVLRTRSQHFRTAFSMKSLDKKDGKFIFNIPNISYHFFYMILRFIYCGKIDLDQLGEPDILKLLIAVDEINIKILTNYIQEYLIKNKDGYLQQNSTEILEMIYQNNSFTNLRNICIKKICDVPERLLNSNKFISLEAPLLELLFQRDDLPLDEIVIWDNLIRWCLAQHNSNVSKVPSQWGNNETTIMGRTIHRFIPLIRFCHISPKDFAAKVFPFKEIIPSNLVNNMVQFHMTQDQKLNNDTRSPRQSSCNIDSVIISQNHMVVFTNWIYRKDDKYYGYIPYKFNLLYRASRDGNTTEAFHAKCDSKGATLVVIKMKNSNQIAGGYNPFSWDTTSYWRPTNDSFIFLSTDRNNLQSAKICYGHGDAKSIGCFSDKGPTFGWNLNVYKGTWYCDRTKAYDNIGLPKWFYDDDYEVFQVIKK</sequence>
<feature type="domain" description="BTB" evidence="1">
    <location>
        <begin position="24"/>
        <end position="95"/>
    </location>
</feature>
<dbReference type="Pfam" id="PF00651">
    <property type="entry name" value="BTB"/>
    <property type="match status" value="1"/>
</dbReference>